<evidence type="ECO:0000256" key="1">
    <source>
        <dbReference type="ARBA" id="ARBA00022448"/>
    </source>
</evidence>
<dbReference type="KEGG" id="ehn:H9Q80_07370"/>
<feature type="modified residue" description="Phosphohistidine; by HPr" evidence="7">
    <location>
        <position position="76"/>
    </location>
</feature>
<dbReference type="PROSITE" id="PS51095">
    <property type="entry name" value="PTS_EIIA_TYPE_3"/>
    <property type="match status" value="1"/>
</dbReference>
<evidence type="ECO:0000313" key="9">
    <source>
        <dbReference type="Proteomes" id="UP000515856"/>
    </source>
</evidence>
<dbReference type="GO" id="GO:0046872">
    <property type="term" value="F:metal ion binding"/>
    <property type="evidence" value="ECO:0007669"/>
    <property type="project" value="UniProtKB-KW"/>
</dbReference>
<reference evidence="8 9" key="1">
    <citation type="submission" date="2020-08" db="EMBL/GenBank/DDBJ databases">
        <authorList>
            <person name="Liu C."/>
            <person name="Sun Q."/>
        </authorList>
    </citation>
    <scope>NUCLEOTIDE SEQUENCE [LARGE SCALE GENOMIC DNA]</scope>
    <source>
        <strain evidence="8 9">NSJ-61</strain>
    </source>
</reference>
<keyword evidence="1" id="KW-0813">Transport</keyword>
<dbReference type="PANTHER" id="PTHR34382:SF7">
    <property type="entry name" value="PTS SYSTEM N,N'-DIACETYLCHITOBIOSE-SPECIFIC EIIA COMPONENT"/>
    <property type="match status" value="1"/>
</dbReference>
<keyword evidence="9" id="KW-1185">Reference proteome</keyword>
<evidence type="ECO:0000256" key="7">
    <source>
        <dbReference type="PROSITE-ProRule" id="PRU00418"/>
    </source>
</evidence>
<feature type="active site" description="Tele-phosphohistidine intermediate" evidence="5">
    <location>
        <position position="76"/>
    </location>
</feature>
<keyword evidence="4" id="KW-0598">Phosphotransferase system</keyword>
<dbReference type="Gene3D" id="1.20.58.80">
    <property type="entry name" value="Phosphotransferase system, lactose/cellobiose-type IIA subunit"/>
    <property type="match status" value="1"/>
</dbReference>
<sequence length="113" mass="12914">MSQSELDILEIISSVGQARNYYIEAIQEAKSGNYEACNELLKKGNEMYAKGHRIHQLMVQTEAGGERVELNLLLTHAQDQLMSAEAFKILCDEFVDVYRKFDEVNNRLDMLQG</sequence>
<dbReference type="GO" id="GO:0009401">
    <property type="term" value="P:phosphoenolpyruvate-dependent sugar phosphotransferase system"/>
    <property type="evidence" value="ECO:0007669"/>
    <property type="project" value="UniProtKB-KW"/>
</dbReference>
<dbReference type="AlphaFoldDB" id="A0A7G9GSH0"/>
<dbReference type="PANTHER" id="PTHR34382">
    <property type="entry name" value="PTS SYSTEM N,N'-DIACETYLCHITOBIOSE-SPECIFIC EIIA COMPONENT"/>
    <property type="match status" value="1"/>
</dbReference>
<dbReference type="CDD" id="cd00215">
    <property type="entry name" value="PTS_IIA_lac"/>
    <property type="match status" value="1"/>
</dbReference>
<dbReference type="EMBL" id="CP060636">
    <property type="protein sequence ID" value="QNM13752.1"/>
    <property type="molecule type" value="Genomic_DNA"/>
</dbReference>
<name>A0A7G9GSH0_9FIRM</name>
<proteinExistence type="predicted"/>
<gene>
    <name evidence="8" type="ORF">H9Q80_07370</name>
</gene>
<organism evidence="8 9">
    <name type="scientific">[Eubacterium] hominis</name>
    <dbReference type="NCBI Taxonomy" id="2764325"/>
    <lineage>
        <taxon>Bacteria</taxon>
        <taxon>Bacillati</taxon>
        <taxon>Bacillota</taxon>
        <taxon>Erysipelotrichia</taxon>
        <taxon>Erysipelotrichales</taxon>
        <taxon>Erysipelotrichaceae</taxon>
        <taxon>Amedibacillus</taxon>
    </lineage>
</organism>
<dbReference type="RefSeq" id="WP_117451238.1">
    <property type="nucleotide sequence ID" value="NZ_CP060636.1"/>
</dbReference>
<keyword evidence="3" id="KW-0808">Transferase</keyword>
<comment type="cofactor">
    <cofactor evidence="6">
        <name>Mg(2+)</name>
        <dbReference type="ChEBI" id="CHEBI:18420"/>
    </cofactor>
    <text evidence="6">Binds 1 Mg(2+) ion per trimer.</text>
</comment>
<keyword evidence="6" id="KW-0479">Metal-binding</keyword>
<evidence type="ECO:0000256" key="6">
    <source>
        <dbReference type="PIRSR" id="PIRSR000699-2"/>
    </source>
</evidence>
<dbReference type="InterPro" id="IPR036542">
    <property type="entry name" value="PTS_IIA_lac/cel_sf"/>
</dbReference>
<keyword evidence="6" id="KW-0460">Magnesium</keyword>
<dbReference type="SUPFAM" id="SSF46973">
    <property type="entry name" value="Enzyme IIa from lactose specific PTS, IIa-lac"/>
    <property type="match status" value="1"/>
</dbReference>
<evidence type="ECO:0000256" key="3">
    <source>
        <dbReference type="ARBA" id="ARBA00022679"/>
    </source>
</evidence>
<dbReference type="GO" id="GO:0016740">
    <property type="term" value="F:transferase activity"/>
    <property type="evidence" value="ECO:0007669"/>
    <property type="project" value="UniProtKB-KW"/>
</dbReference>
<protein>
    <submittedName>
        <fullName evidence="8">PTS lactose/cellobiose transporter subunit IIA</fullName>
    </submittedName>
</protein>
<dbReference type="Pfam" id="PF02255">
    <property type="entry name" value="PTS_IIA"/>
    <property type="match status" value="1"/>
</dbReference>
<evidence type="ECO:0000256" key="5">
    <source>
        <dbReference type="PIRSR" id="PIRSR000699-1"/>
    </source>
</evidence>
<accession>A0A7G9GSH0</accession>
<evidence type="ECO:0000313" key="8">
    <source>
        <dbReference type="EMBL" id="QNM13752.1"/>
    </source>
</evidence>
<evidence type="ECO:0000256" key="4">
    <source>
        <dbReference type="ARBA" id="ARBA00022683"/>
    </source>
</evidence>
<feature type="binding site" evidence="6">
    <location>
        <position position="79"/>
    </location>
    <ligand>
        <name>Mg(2+)</name>
        <dbReference type="ChEBI" id="CHEBI:18420"/>
        <note>ligand shared between all trimeric partners</note>
    </ligand>
</feature>
<dbReference type="InterPro" id="IPR003188">
    <property type="entry name" value="PTS_IIA_lac/cel"/>
</dbReference>
<keyword evidence="2" id="KW-0762">Sugar transport</keyword>
<dbReference type="PIRSF" id="PIRSF000699">
    <property type="entry name" value="PTS_IILac_III"/>
    <property type="match status" value="1"/>
</dbReference>
<dbReference type="Proteomes" id="UP000515856">
    <property type="component" value="Chromosome"/>
</dbReference>
<evidence type="ECO:0000256" key="2">
    <source>
        <dbReference type="ARBA" id="ARBA00022597"/>
    </source>
</evidence>